<dbReference type="OrthoDB" id="9763456at2"/>
<organism evidence="2 3">
    <name type="scientific">Acidisarcina polymorpha</name>
    <dbReference type="NCBI Taxonomy" id="2211140"/>
    <lineage>
        <taxon>Bacteria</taxon>
        <taxon>Pseudomonadati</taxon>
        <taxon>Acidobacteriota</taxon>
        <taxon>Terriglobia</taxon>
        <taxon>Terriglobales</taxon>
        <taxon>Acidobacteriaceae</taxon>
        <taxon>Acidisarcina</taxon>
    </lineage>
</organism>
<feature type="domain" description="Acyclic terpene utilisation N-terminal" evidence="1">
    <location>
        <begin position="4"/>
        <end position="430"/>
    </location>
</feature>
<dbReference type="PANTHER" id="PTHR47472:SF1">
    <property type="entry name" value="DUF1446-DOMAIN-CONTAINING PROTEIN"/>
    <property type="match status" value="1"/>
</dbReference>
<evidence type="ECO:0000313" key="3">
    <source>
        <dbReference type="Proteomes" id="UP000253606"/>
    </source>
</evidence>
<gene>
    <name evidence="2" type="ORF">ACPOL_3739</name>
</gene>
<proteinExistence type="predicted"/>
<name>A0A2Z5G1R3_9BACT</name>
<dbReference type="KEGG" id="abas:ACPOL_3739"/>
<dbReference type="PANTHER" id="PTHR47472">
    <property type="entry name" value="PROPIONYL-COA CARBOXYLASE"/>
    <property type="match status" value="1"/>
</dbReference>
<dbReference type="Pfam" id="PF07287">
    <property type="entry name" value="AtuA"/>
    <property type="match status" value="1"/>
</dbReference>
<evidence type="ECO:0000259" key="1">
    <source>
        <dbReference type="Pfam" id="PF07287"/>
    </source>
</evidence>
<protein>
    <recommendedName>
        <fullName evidence="1">Acyclic terpene utilisation N-terminal domain-containing protein</fullName>
    </recommendedName>
</protein>
<dbReference type="Proteomes" id="UP000253606">
    <property type="component" value="Chromosome"/>
</dbReference>
<accession>A0A2Z5G1R3</accession>
<dbReference type="EMBL" id="CP030840">
    <property type="protein sequence ID" value="AXC13018.1"/>
    <property type="molecule type" value="Genomic_DNA"/>
</dbReference>
<reference evidence="2 3" key="1">
    <citation type="journal article" date="2018" name="Front. Microbiol.">
        <title>Hydrolytic Capabilities as a Key to Environmental Success: Chitinolytic and Cellulolytic Acidobacteria From Acidic Sub-arctic Soils and Boreal Peatlands.</title>
        <authorList>
            <person name="Belova S.E."/>
            <person name="Ravin N.V."/>
            <person name="Pankratov T.A."/>
            <person name="Rakitin A.L."/>
            <person name="Ivanova A.A."/>
            <person name="Beletsky A.V."/>
            <person name="Mardanov A.V."/>
            <person name="Sinninghe Damste J.S."/>
            <person name="Dedysh S.N."/>
        </authorList>
    </citation>
    <scope>NUCLEOTIDE SEQUENCE [LARGE SCALE GENOMIC DNA]</scope>
    <source>
        <strain evidence="2 3">SBC82</strain>
    </source>
</reference>
<evidence type="ECO:0000313" key="2">
    <source>
        <dbReference type="EMBL" id="AXC13018.1"/>
    </source>
</evidence>
<dbReference type="InterPro" id="IPR010839">
    <property type="entry name" value="AtuA_N"/>
</dbReference>
<dbReference type="AlphaFoldDB" id="A0A2Z5G1R3"/>
<keyword evidence="3" id="KW-1185">Reference proteome</keyword>
<sequence>MKTIRIGAGAGFAGDRIDPAIDLARDGKLDYLVFECLAERTIALAQLAKRQNRSPGFDPMLRMRMEAVLPLCVANRTRIITNMGAANPEAAARETISVAQSLGLSGIRVAWISGDDVMHLLADHASHDPREHLVSANAYLGIEPIVDCLRGNAHVIITGRVADPSLFLAPMVHEFGWALDDWTHLGQGTAIGHLLECAGQLTGGYFADPGFKNVPDLDRIGFPIAEVSETGEALLSKLDGAGGALTVRNCKEQILYEVQDPSRYLTPDVTADFSTTCFAELGPNRIHVSGARGVERPINLKVSAGFAAGSIAEGQISYAGVGALPRARLARHILESRLGWISPGDLRMDFIGIDSMHGAALSESGREPYEVRLRAAGRFFDESDARRLMHEVESLYVNGPAGGGGVVTSIRENIAMDATFLSRSLVRPTIGIEVAS</sequence>
<dbReference type="RefSeq" id="WP_114208105.1">
    <property type="nucleotide sequence ID" value="NZ_CP030840.1"/>
</dbReference>